<dbReference type="InterPro" id="IPR030217">
    <property type="entry name" value="NXF_fam"/>
</dbReference>
<evidence type="ECO:0000313" key="4">
    <source>
        <dbReference type="EMBL" id="KPJ17261.1"/>
    </source>
</evidence>
<dbReference type="AlphaFoldDB" id="A0A194RMN5"/>
<evidence type="ECO:0000256" key="2">
    <source>
        <dbReference type="ARBA" id="ARBA00023242"/>
    </source>
</evidence>
<organism evidence="4 5">
    <name type="scientific">Papilio machaon</name>
    <name type="common">Old World swallowtail butterfly</name>
    <dbReference type="NCBI Taxonomy" id="76193"/>
    <lineage>
        <taxon>Eukaryota</taxon>
        <taxon>Metazoa</taxon>
        <taxon>Ecdysozoa</taxon>
        <taxon>Arthropoda</taxon>
        <taxon>Hexapoda</taxon>
        <taxon>Insecta</taxon>
        <taxon>Pterygota</taxon>
        <taxon>Neoptera</taxon>
        <taxon>Endopterygota</taxon>
        <taxon>Lepidoptera</taxon>
        <taxon>Glossata</taxon>
        <taxon>Ditrysia</taxon>
        <taxon>Papilionoidea</taxon>
        <taxon>Papilionidae</taxon>
        <taxon>Papilioninae</taxon>
        <taxon>Papilio</taxon>
    </lineage>
</organism>
<comment type="subcellular location">
    <subcellularLocation>
        <location evidence="1">Nucleus</location>
    </subcellularLocation>
</comment>
<keyword evidence="2" id="KW-0539">Nucleus</keyword>
<dbReference type="InParanoid" id="A0A194RMN5"/>
<dbReference type="GO" id="GO:0016973">
    <property type="term" value="P:poly(A)+ mRNA export from nucleus"/>
    <property type="evidence" value="ECO:0007669"/>
    <property type="project" value="TreeGrafter"/>
</dbReference>
<protein>
    <submittedName>
        <fullName evidence="4">Nuclear RNA export factor 1</fullName>
    </submittedName>
</protein>
<evidence type="ECO:0000259" key="3">
    <source>
        <dbReference type="PROSITE" id="PS50177"/>
    </source>
</evidence>
<dbReference type="PANTHER" id="PTHR10662">
    <property type="entry name" value="NUCLEAR RNA EXPORT FACTOR"/>
    <property type="match status" value="1"/>
</dbReference>
<sequence length="730" mass="82911">MTQSVEGTYAPIWNLISNRNLWGRYRARKRQRLLEQGKGFVPGYGPLRNSQFWADVDIPGNKKVNNTKVIRQQIVKKESTCEVIDMNTSIQHEPDLTDDNSPSIPLAQTQAQGTLQTLKKPLLNIQGKTQEKLKFNQKQQEQPNNDQNKVNTVFLNELNSGSQIPVLMKQPLTNTNIGATTSNSPLKTIPTLTNQVKPKKIPNTPNASNNYQNMHNVVCPPTVDPDKYLTTNLEMLYHSIYAQEPIIPRSALPSGYMPNNPGLMTNIIPMQTNQQTFTQQQIYTDSNFPTNTSTYINNEVPVTVPSQPYSPSDLFTEDGEVNKAIEEGRESSSSPDICKVGQRRQSAFDRLGPLTQPKKPKLTINLSFNKEQAIREVVGEDESNKYIPVHMREDIINSSDEIVTTYLDHWPWKNHIVVRKSVGARVSKSAMIMEQEQMEEVYERGNIFIQLSVKGYPNTWSKEDVLDTLLENLKGKSFVPCFIEFTPTECKFLVIRSRPALIAIHKLGFTARKEDVILNITIYDIDLDIKTLNFQPKDGIQIPIKSDLPKIHKNYCDILAKELVDKFLQTYFPILDSPPQDRDLIGDMYDTNAILTVTYNPILLSKSVWRRNRALFLFNRQTGDMIGGCLSTAKKIVKLLKKLPNLQHDPTSFTVDVLTHTNTSTIITICGVLKITTDSLAEDEPMLAFSKTVLLYTSDNVEYKIRNDMVYWDLPSEEYLKQAFTKTAVS</sequence>
<dbReference type="GO" id="GO:0003723">
    <property type="term" value="F:RNA binding"/>
    <property type="evidence" value="ECO:0007669"/>
    <property type="project" value="TreeGrafter"/>
</dbReference>
<name>A0A194RMN5_PAPMA</name>
<dbReference type="STRING" id="76193.A0A194RMN5"/>
<accession>A0A194RMN5</accession>
<dbReference type="PANTHER" id="PTHR10662:SF22">
    <property type="entry name" value="NUCLEAR RNA EXPORT FACTOR 1"/>
    <property type="match status" value="1"/>
</dbReference>
<dbReference type="InterPro" id="IPR002075">
    <property type="entry name" value="NTF2_dom"/>
</dbReference>
<dbReference type="EMBL" id="KQ460154">
    <property type="protein sequence ID" value="KPJ17261.1"/>
    <property type="molecule type" value="Genomic_DNA"/>
</dbReference>
<gene>
    <name evidence="4" type="ORF">RR48_08752</name>
</gene>
<dbReference type="Proteomes" id="UP000053240">
    <property type="component" value="Unassembled WGS sequence"/>
</dbReference>
<dbReference type="Gene3D" id="3.10.450.50">
    <property type="match status" value="1"/>
</dbReference>
<dbReference type="PROSITE" id="PS50177">
    <property type="entry name" value="NTF2_DOMAIN"/>
    <property type="match status" value="1"/>
</dbReference>
<evidence type="ECO:0000256" key="1">
    <source>
        <dbReference type="ARBA" id="ARBA00004123"/>
    </source>
</evidence>
<evidence type="ECO:0000313" key="5">
    <source>
        <dbReference type="Proteomes" id="UP000053240"/>
    </source>
</evidence>
<dbReference type="Pfam" id="PF22602">
    <property type="entry name" value="NXF_NTF2"/>
    <property type="match status" value="1"/>
</dbReference>
<dbReference type="InterPro" id="IPR018222">
    <property type="entry name" value="Nuclear_transport_factor_2_euk"/>
</dbReference>
<dbReference type="CDD" id="cd00531">
    <property type="entry name" value="NTF2_like"/>
    <property type="match status" value="1"/>
</dbReference>
<proteinExistence type="predicted"/>
<dbReference type="SUPFAM" id="SSF54427">
    <property type="entry name" value="NTF2-like"/>
    <property type="match status" value="1"/>
</dbReference>
<reference evidence="4 5" key="1">
    <citation type="journal article" date="2015" name="Nat. Commun.">
        <title>Outbred genome sequencing and CRISPR/Cas9 gene editing in butterflies.</title>
        <authorList>
            <person name="Li X."/>
            <person name="Fan D."/>
            <person name="Zhang W."/>
            <person name="Liu G."/>
            <person name="Zhang L."/>
            <person name="Zhao L."/>
            <person name="Fang X."/>
            <person name="Chen L."/>
            <person name="Dong Y."/>
            <person name="Chen Y."/>
            <person name="Ding Y."/>
            <person name="Zhao R."/>
            <person name="Feng M."/>
            <person name="Zhu Y."/>
            <person name="Feng Y."/>
            <person name="Jiang X."/>
            <person name="Zhu D."/>
            <person name="Xiang H."/>
            <person name="Feng X."/>
            <person name="Li S."/>
            <person name="Wang J."/>
            <person name="Zhang G."/>
            <person name="Kronforst M.R."/>
            <person name="Wang W."/>
        </authorList>
    </citation>
    <scope>NUCLEOTIDE SEQUENCE [LARGE SCALE GENOMIC DNA]</scope>
    <source>
        <strain evidence="4">Ya'a_city_454_Pm</strain>
        <tissue evidence="4">Whole body</tissue>
    </source>
</reference>
<dbReference type="InterPro" id="IPR032710">
    <property type="entry name" value="NTF2-like_dom_sf"/>
</dbReference>
<keyword evidence="5" id="KW-1185">Reference proteome</keyword>
<feature type="domain" description="NTF2" evidence="3">
    <location>
        <begin position="563"/>
        <end position="712"/>
    </location>
</feature>
<dbReference type="GO" id="GO:0005634">
    <property type="term" value="C:nucleus"/>
    <property type="evidence" value="ECO:0007669"/>
    <property type="project" value="UniProtKB-SubCell"/>
</dbReference>